<evidence type="ECO:0000256" key="4">
    <source>
        <dbReference type="ARBA" id="ARBA00022729"/>
    </source>
</evidence>
<comment type="catalytic activity">
    <reaction evidence="10">
        <text>N(4)-(alpha-D-Man-(1-&gt;2)-alpha-D-Man-(1-&gt;2)-alpha-D-Man-(1-&gt;3)-[alpha-D-Man-(1-&gt;2)-alpha-D-Man-(1-&gt;3)-[alpha-D-Man-(1-&gt;2)-alpha-D-Man-(1-&gt;6)]-alpha-D-Man-(1-&gt;6)]-beta-D-Man-(1-&gt;4)-beta-D-GlcNAc-(1-&gt;4)-beta-D-GlcNAc)-L-asparaginyl-[protein] (N-glucan mannose isomer 9A1,2,3B1,2,3) + 4 H2O = N(4)-(alpha-D-Man-(1-&gt;3)-[alpha-D-Man-(1-&gt;3)-[alpha-D-Man-(1-&gt;6)]-alpha-D-Man-(1-&gt;6)]-beta-D-Man-(1-&gt;4)-beta-D-GlcNAc-(1-&gt;4)-beta-D-GlcNAc)-L-asparaginyl-[protein] (N-glucan mannose isomer 5A1,2) + 4 beta-D-mannose</text>
        <dbReference type="Rhea" id="RHEA:56008"/>
        <dbReference type="Rhea" id="RHEA-COMP:14356"/>
        <dbReference type="Rhea" id="RHEA-COMP:14367"/>
        <dbReference type="ChEBI" id="CHEBI:15377"/>
        <dbReference type="ChEBI" id="CHEBI:28563"/>
        <dbReference type="ChEBI" id="CHEBI:59087"/>
        <dbReference type="ChEBI" id="CHEBI:139493"/>
        <dbReference type="EC" id="3.2.1.113"/>
    </reaction>
</comment>
<evidence type="ECO:0000256" key="5">
    <source>
        <dbReference type="ARBA" id="ARBA00022801"/>
    </source>
</evidence>
<feature type="active site" evidence="11">
    <location>
        <position position="178"/>
    </location>
</feature>
<proteinExistence type="inferred from homology"/>
<comment type="similarity">
    <text evidence="3 13">Belongs to the glycosyl hydrolase 47 family.</text>
</comment>
<dbReference type="PANTHER" id="PTHR11742">
    <property type="entry name" value="MANNOSYL-OLIGOSACCHARIDE ALPHA-1,2-MANNOSIDASE-RELATED"/>
    <property type="match status" value="1"/>
</dbReference>
<comment type="pathway">
    <text evidence="2">Protein modification; protein glycosylation.</text>
</comment>
<name>A0AAN7W723_9PEZI</name>
<feature type="binding site" evidence="12">
    <location>
        <position position="422"/>
    </location>
    <ligand>
        <name>Ca(2+)</name>
        <dbReference type="ChEBI" id="CHEBI:29108"/>
    </ligand>
</feature>
<accession>A0AAN7W723</accession>
<keyword evidence="8 13" id="KW-0326">Glycosidase</keyword>
<dbReference type="GO" id="GO:0036503">
    <property type="term" value="P:ERAD pathway"/>
    <property type="evidence" value="ECO:0007669"/>
    <property type="project" value="UniProtKB-ARBA"/>
</dbReference>
<dbReference type="Pfam" id="PF01532">
    <property type="entry name" value="Glyco_hydro_47"/>
    <property type="match status" value="1"/>
</dbReference>
<keyword evidence="12" id="KW-0106">Calcium</keyword>
<dbReference type="GO" id="GO:0005783">
    <property type="term" value="C:endoplasmic reticulum"/>
    <property type="evidence" value="ECO:0007669"/>
    <property type="project" value="TreeGrafter"/>
</dbReference>
<comment type="cofactor">
    <cofactor evidence="1 12">
        <name>Ca(2+)</name>
        <dbReference type="ChEBI" id="CHEBI:29108"/>
    </cofactor>
</comment>
<dbReference type="Gene3D" id="1.50.10.10">
    <property type="match status" value="1"/>
</dbReference>
<keyword evidence="6" id="KW-1015">Disulfide bond</keyword>
<keyword evidence="4" id="KW-0732">Signal</keyword>
<keyword evidence="7" id="KW-0325">Glycoprotein</keyword>
<dbReference type="Proteomes" id="UP001310594">
    <property type="component" value="Unassembled WGS sequence"/>
</dbReference>
<dbReference type="EMBL" id="JAVRQU010000008">
    <property type="protein sequence ID" value="KAK5699496.1"/>
    <property type="molecule type" value="Genomic_DNA"/>
</dbReference>
<dbReference type="InterPro" id="IPR012341">
    <property type="entry name" value="6hp_glycosidase-like_sf"/>
</dbReference>
<evidence type="ECO:0000313" key="15">
    <source>
        <dbReference type="Proteomes" id="UP001310594"/>
    </source>
</evidence>
<feature type="active site" description="Proton donor" evidence="11">
    <location>
        <position position="33"/>
    </location>
</feature>
<evidence type="ECO:0000256" key="11">
    <source>
        <dbReference type="PIRSR" id="PIRSR601382-1"/>
    </source>
</evidence>
<dbReference type="InterPro" id="IPR050749">
    <property type="entry name" value="Glycosyl_Hydrolase_47"/>
</dbReference>
<sequence>MFQNEDAVRRILEFIATVDFTKVTGGSSIQLFEVTIRHFGSILSAYDLLNGPFAHLVKEKDLRESLYGQMIELGNALSCGYNTPSGIPRNWVNPTLCTTDDAHSNTIAGAGSLILEFARLSDITGHRVYVEHARRAEQYLIDPHPAKYVPWPGMLGTNVRVATGELIDDKGSWGSLADSFYEYLLKAYVYDSTAYAHYLERWKLAADSTIRYIASHPVGHPDWTFLPYWDGHKLFNAMDSLSWFAGGNFIYGGMITGNQTLVDFGLTIADTGGAMYEMTTTGLGGEFVVWTNDCNPGYLEDFRLEHCNGSNSVQTPGKEFKLRPEVIESWYYAYRATQNPKYREWAWSAFQAIERVCKTESGYSAISDVDAVDGGKKLDQMESFVFAEVMKYIWLIHLEDDKVPFHVMDSRTGKLNQWVYNTEAHPFRIAGQPV</sequence>
<gene>
    <name evidence="14" type="ORF">LTR97_005624</name>
</gene>
<evidence type="ECO:0000256" key="7">
    <source>
        <dbReference type="ARBA" id="ARBA00023180"/>
    </source>
</evidence>
<protein>
    <recommendedName>
        <fullName evidence="13">alpha-1,2-Mannosidase</fullName>
        <ecNumber evidence="13">3.2.1.-</ecNumber>
    </recommendedName>
</protein>
<evidence type="ECO:0000256" key="12">
    <source>
        <dbReference type="PIRSR" id="PIRSR601382-2"/>
    </source>
</evidence>
<dbReference type="GO" id="GO:0004571">
    <property type="term" value="F:mannosyl-oligosaccharide 1,2-alpha-mannosidase activity"/>
    <property type="evidence" value="ECO:0007669"/>
    <property type="project" value="UniProtKB-EC"/>
</dbReference>
<keyword evidence="5 13" id="KW-0378">Hydrolase</keyword>
<reference evidence="14" key="1">
    <citation type="submission" date="2023-08" db="EMBL/GenBank/DDBJ databases">
        <title>Black Yeasts Isolated from many extreme environments.</title>
        <authorList>
            <person name="Coleine C."/>
            <person name="Stajich J.E."/>
            <person name="Selbmann L."/>
        </authorList>
    </citation>
    <scope>NUCLEOTIDE SEQUENCE</scope>
    <source>
        <strain evidence="14">CCFEE 5810</strain>
    </source>
</reference>
<keyword evidence="12" id="KW-0479">Metal-binding</keyword>
<comment type="catalytic activity">
    <reaction evidence="9">
        <text>N(4)-(alpha-D-Man-(1-&gt;2)-alpha-D-Man-(1-&gt;2)-alpha-D-Man-(1-&gt;3)-[alpha-D-Man-(1-&gt;3)-[alpha-D-Man-(1-&gt;2)-alpha-D-Man-(1-&gt;6)]-alpha-D-Man-(1-&gt;6)]-beta-D-Man-(1-&gt;4)-beta-D-GlcNAc-(1-&gt;4)-beta-D-GlcNAc)-L-asparaginyl-[protein] (N-glucan mannose isomer 8A1,2,3B1,3) + 3 H2O = N(4)-(alpha-D-Man-(1-&gt;3)-[alpha-D-Man-(1-&gt;3)-[alpha-D-Man-(1-&gt;6)]-alpha-D-Man-(1-&gt;6)]-beta-D-Man-(1-&gt;4)-beta-D-GlcNAc-(1-&gt;4)-beta-D-GlcNAc)-L-asparaginyl-[protein] (N-glucan mannose isomer 5A1,2) + 3 beta-D-mannose</text>
        <dbReference type="Rhea" id="RHEA:56028"/>
        <dbReference type="Rhea" id="RHEA-COMP:14358"/>
        <dbReference type="Rhea" id="RHEA-COMP:14367"/>
        <dbReference type="ChEBI" id="CHEBI:15377"/>
        <dbReference type="ChEBI" id="CHEBI:28563"/>
        <dbReference type="ChEBI" id="CHEBI:59087"/>
        <dbReference type="ChEBI" id="CHEBI:60628"/>
        <dbReference type="EC" id="3.2.1.113"/>
    </reaction>
</comment>
<dbReference type="EC" id="3.2.1.-" evidence="13"/>
<organism evidence="14 15">
    <name type="scientific">Elasticomyces elasticus</name>
    <dbReference type="NCBI Taxonomy" id="574655"/>
    <lineage>
        <taxon>Eukaryota</taxon>
        <taxon>Fungi</taxon>
        <taxon>Dikarya</taxon>
        <taxon>Ascomycota</taxon>
        <taxon>Pezizomycotina</taxon>
        <taxon>Dothideomycetes</taxon>
        <taxon>Dothideomycetidae</taxon>
        <taxon>Mycosphaerellales</taxon>
        <taxon>Teratosphaeriaceae</taxon>
        <taxon>Elasticomyces</taxon>
    </lineage>
</organism>
<feature type="active site" evidence="11">
    <location>
        <position position="325"/>
    </location>
</feature>
<dbReference type="PRINTS" id="PR00747">
    <property type="entry name" value="GLYHDRLASE47"/>
</dbReference>
<evidence type="ECO:0000256" key="8">
    <source>
        <dbReference type="ARBA" id="ARBA00023295"/>
    </source>
</evidence>
<dbReference type="SUPFAM" id="SSF48225">
    <property type="entry name" value="Seven-hairpin glycosidases"/>
    <property type="match status" value="1"/>
</dbReference>
<dbReference type="PANTHER" id="PTHR11742:SF101">
    <property type="entry name" value="MANNOSYL-OLIGOSACCHARIDE ALPHA-1,2-MANNOSIDASE 1B"/>
    <property type="match status" value="1"/>
</dbReference>
<dbReference type="InterPro" id="IPR036026">
    <property type="entry name" value="Seven-hairpin_glycosidases"/>
</dbReference>
<evidence type="ECO:0000256" key="2">
    <source>
        <dbReference type="ARBA" id="ARBA00004922"/>
    </source>
</evidence>
<dbReference type="InterPro" id="IPR001382">
    <property type="entry name" value="Glyco_hydro_47"/>
</dbReference>
<evidence type="ECO:0000256" key="1">
    <source>
        <dbReference type="ARBA" id="ARBA00001913"/>
    </source>
</evidence>
<dbReference type="GO" id="GO:0005975">
    <property type="term" value="P:carbohydrate metabolic process"/>
    <property type="evidence" value="ECO:0007669"/>
    <property type="project" value="InterPro"/>
</dbReference>
<feature type="active site" description="Proton donor" evidence="11">
    <location>
        <position position="286"/>
    </location>
</feature>
<evidence type="ECO:0000256" key="10">
    <source>
        <dbReference type="ARBA" id="ARBA00048605"/>
    </source>
</evidence>
<evidence type="ECO:0000313" key="14">
    <source>
        <dbReference type="EMBL" id="KAK5699496.1"/>
    </source>
</evidence>
<evidence type="ECO:0000256" key="13">
    <source>
        <dbReference type="RuleBase" id="RU361193"/>
    </source>
</evidence>
<evidence type="ECO:0000256" key="9">
    <source>
        <dbReference type="ARBA" id="ARBA00047669"/>
    </source>
</evidence>
<evidence type="ECO:0000256" key="6">
    <source>
        <dbReference type="ARBA" id="ARBA00023157"/>
    </source>
</evidence>
<dbReference type="GO" id="GO:0005509">
    <property type="term" value="F:calcium ion binding"/>
    <property type="evidence" value="ECO:0007669"/>
    <property type="project" value="InterPro"/>
</dbReference>
<comment type="caution">
    <text evidence="14">The sequence shown here is derived from an EMBL/GenBank/DDBJ whole genome shotgun (WGS) entry which is preliminary data.</text>
</comment>
<dbReference type="GO" id="GO:0016020">
    <property type="term" value="C:membrane"/>
    <property type="evidence" value="ECO:0007669"/>
    <property type="project" value="InterPro"/>
</dbReference>
<dbReference type="AlphaFoldDB" id="A0AAN7W723"/>
<evidence type="ECO:0000256" key="3">
    <source>
        <dbReference type="ARBA" id="ARBA00007658"/>
    </source>
</evidence>